<feature type="compositionally biased region" description="Polar residues" evidence="1">
    <location>
        <begin position="31"/>
        <end position="40"/>
    </location>
</feature>
<gene>
    <name evidence="2" type="ORF">HT134_30550</name>
</gene>
<reference evidence="2 3" key="1">
    <citation type="submission" date="2020-06" db="EMBL/GenBank/DDBJ databases">
        <authorList>
            <person name="Chanama M."/>
        </authorList>
    </citation>
    <scope>NUCLEOTIDE SEQUENCE [LARGE SCALE GENOMIC DNA]</scope>
    <source>
        <strain evidence="2 3">TBRC6557</strain>
    </source>
</reference>
<protein>
    <recommendedName>
        <fullName evidence="4">Cytochrome P450</fullName>
    </recommendedName>
</protein>
<dbReference type="Proteomes" id="UP000546126">
    <property type="component" value="Unassembled WGS sequence"/>
</dbReference>
<comment type="caution">
    <text evidence="2">The sequence shown here is derived from an EMBL/GenBank/DDBJ whole genome shotgun (WGS) entry which is preliminary data.</text>
</comment>
<evidence type="ECO:0000256" key="1">
    <source>
        <dbReference type="SAM" id="MobiDB-lite"/>
    </source>
</evidence>
<organism evidence="2 3">
    <name type="scientific">Nonomuraea rhodomycinica</name>
    <dbReference type="NCBI Taxonomy" id="1712872"/>
    <lineage>
        <taxon>Bacteria</taxon>
        <taxon>Bacillati</taxon>
        <taxon>Actinomycetota</taxon>
        <taxon>Actinomycetes</taxon>
        <taxon>Streptosporangiales</taxon>
        <taxon>Streptosporangiaceae</taxon>
        <taxon>Nonomuraea</taxon>
    </lineage>
</organism>
<evidence type="ECO:0008006" key="4">
    <source>
        <dbReference type="Google" id="ProtNLM"/>
    </source>
</evidence>
<name>A0A7Y6MF61_9ACTN</name>
<dbReference type="EMBL" id="JABWGO010000009">
    <property type="protein sequence ID" value="NUW44434.1"/>
    <property type="molecule type" value="Genomic_DNA"/>
</dbReference>
<accession>A0A7Y6MF61</accession>
<keyword evidence="3" id="KW-1185">Reference proteome</keyword>
<evidence type="ECO:0000313" key="2">
    <source>
        <dbReference type="EMBL" id="NUW44434.1"/>
    </source>
</evidence>
<dbReference type="AlphaFoldDB" id="A0A7Y6MF61"/>
<dbReference type="RefSeq" id="WP_175603945.1">
    <property type="nucleotide sequence ID" value="NZ_JABWGO010000009.1"/>
</dbReference>
<sequence length="51" mass="5415">MVSGTSLEDDPSALINQDPPEHTRYRRIMQGTFTPGTSSAGGRAPRPSSPS</sequence>
<feature type="region of interest" description="Disordered" evidence="1">
    <location>
        <begin position="1"/>
        <end position="51"/>
    </location>
</feature>
<evidence type="ECO:0000313" key="3">
    <source>
        <dbReference type="Proteomes" id="UP000546126"/>
    </source>
</evidence>
<proteinExistence type="predicted"/>